<reference evidence="1" key="1">
    <citation type="submission" date="2022-02" db="EMBL/GenBank/DDBJ databases">
        <title>Plant Genome Project.</title>
        <authorList>
            <person name="Zhang R.-G."/>
        </authorList>
    </citation>
    <scope>NUCLEOTIDE SEQUENCE</scope>
    <source>
        <strain evidence="1">AT1</strain>
    </source>
</reference>
<evidence type="ECO:0000313" key="1">
    <source>
        <dbReference type="EMBL" id="KAI8560128.1"/>
    </source>
</evidence>
<keyword evidence="2" id="KW-1185">Reference proteome</keyword>
<gene>
    <name evidence="1" type="ORF">RHMOL_Rhmol04G0231900</name>
</gene>
<dbReference type="EMBL" id="CM046391">
    <property type="protein sequence ID" value="KAI8560128.1"/>
    <property type="molecule type" value="Genomic_DNA"/>
</dbReference>
<organism evidence="1 2">
    <name type="scientific">Rhododendron molle</name>
    <name type="common">Chinese azalea</name>
    <name type="synonym">Azalea mollis</name>
    <dbReference type="NCBI Taxonomy" id="49168"/>
    <lineage>
        <taxon>Eukaryota</taxon>
        <taxon>Viridiplantae</taxon>
        <taxon>Streptophyta</taxon>
        <taxon>Embryophyta</taxon>
        <taxon>Tracheophyta</taxon>
        <taxon>Spermatophyta</taxon>
        <taxon>Magnoliopsida</taxon>
        <taxon>eudicotyledons</taxon>
        <taxon>Gunneridae</taxon>
        <taxon>Pentapetalae</taxon>
        <taxon>asterids</taxon>
        <taxon>Ericales</taxon>
        <taxon>Ericaceae</taxon>
        <taxon>Ericoideae</taxon>
        <taxon>Rhodoreae</taxon>
        <taxon>Rhododendron</taxon>
    </lineage>
</organism>
<comment type="caution">
    <text evidence="1">The sequence shown here is derived from an EMBL/GenBank/DDBJ whole genome shotgun (WGS) entry which is preliminary data.</text>
</comment>
<proteinExistence type="predicted"/>
<dbReference type="Proteomes" id="UP001062846">
    <property type="component" value="Chromosome 4"/>
</dbReference>
<evidence type="ECO:0000313" key="2">
    <source>
        <dbReference type="Proteomes" id="UP001062846"/>
    </source>
</evidence>
<name>A0ACC0P5M5_RHOML</name>
<sequence>MAEKQTVPKMEETSREKLTPKLVMLAMGLIKQMLYKVKNEPKHEVHSRSCLTRMSDPFMLTSADIDEFFGESEGSKSQVQEDKAPTPDSSKEAPEKSTK</sequence>
<accession>A0ACC0P5M5</accession>
<protein>
    <submittedName>
        <fullName evidence="1">Uncharacterized protein</fullName>
    </submittedName>
</protein>